<dbReference type="CDD" id="cd01650">
    <property type="entry name" value="RT_nLTR_like"/>
    <property type="match status" value="1"/>
</dbReference>
<name>A0AAN8K1T9_PATCE</name>
<evidence type="ECO:0000313" key="3">
    <source>
        <dbReference type="Proteomes" id="UP001347796"/>
    </source>
</evidence>
<sequence>MLLNHESYSITREYTGKGRVSGGLIVFIKRSLSALFTRIHPEQTNGIYFIARTSRLTLFCFVYLPPETSVYNFKNNTSEINGVIKLSDLLNDIKYEYQQELDICIAGDLNSRIGGEQDFILDDSIKHVPGETFYDVDDFNTRRRSKDTIVNGYGRSLLELSKTHGVYTLNGRTNGDINGEFTYICHNGKSVIDYVLVSKNLFNKVVKFEILNEDFGSDHYPTHCELALSMKSKQAATNNCASENVSTWPRIKWNNEHGEDFLNLLQNDVNEHEFVKLQLMIDNGEVDNAVSVLGGIMHQSANKMVMKNRETRRHVQKQPIWWNYECEELKKIKLNTLNIFRATNSECDLESYKKTRSTFKNLCDQKKRAVKDAEHTIGKDASKDSLWKQVKSFLKKNNNAGHGISSDEWYNYFNELYNNTSTQLNEQFHEEIIDVISDNENSDSGYNDILDAPISEHEIVSVINDLNNNKAPGPDGIVCEMYKHSVGIIIPYILSIFNLILLTGYYPKEWASSIIHPIFKSGDSKNPSNYRGISLSSSLSKIFSKIVNNRLTKWCELNDKLLESQAGYRKGRSTIDHIFTLQSLIQKYLSKKNGRFYCLFVDFSKAYDSVHHQLIQYVLIKNDVKGKVFQVIKNMYKHLKSCVQSDKLKLTDYFKCRIGTKQGCTLSPLIFVLFLNELHEMMTEYGNQGIFVNSEISNIISLMYADDIANVSDTVNRLQNQINCIHEFCIKYGMQVNVNKTKISVFRRGGILKGNEKWFYGSKPLEVVSFYKYLGVMFTPKLCWSLATTTLAQQATKASNMLKAFVSKCPVSVQDSLFLFDRMILPILTYGCEIWGFVDIKNIENVHLNFCKFILHVNSRTSHAAVYGELGREPIYITYMSKLIKYWLKLLEMPTDRYPKACYNMLLSLDCRKNNVGK</sequence>
<organism evidence="2 3">
    <name type="scientific">Patella caerulea</name>
    <name type="common">Rayed Mediterranean limpet</name>
    <dbReference type="NCBI Taxonomy" id="87958"/>
    <lineage>
        <taxon>Eukaryota</taxon>
        <taxon>Metazoa</taxon>
        <taxon>Spiralia</taxon>
        <taxon>Lophotrochozoa</taxon>
        <taxon>Mollusca</taxon>
        <taxon>Gastropoda</taxon>
        <taxon>Patellogastropoda</taxon>
        <taxon>Patelloidea</taxon>
        <taxon>Patellidae</taxon>
        <taxon>Patella</taxon>
    </lineage>
</organism>
<dbReference type="InterPro" id="IPR036691">
    <property type="entry name" value="Endo/exonu/phosph_ase_sf"/>
</dbReference>
<dbReference type="InterPro" id="IPR000477">
    <property type="entry name" value="RT_dom"/>
</dbReference>
<dbReference type="PROSITE" id="PS50878">
    <property type="entry name" value="RT_POL"/>
    <property type="match status" value="1"/>
</dbReference>
<dbReference type="Gene3D" id="3.60.10.10">
    <property type="entry name" value="Endonuclease/exonuclease/phosphatase"/>
    <property type="match status" value="1"/>
</dbReference>
<feature type="domain" description="Reverse transcriptase" evidence="1">
    <location>
        <begin position="499"/>
        <end position="778"/>
    </location>
</feature>
<dbReference type="InterPro" id="IPR043502">
    <property type="entry name" value="DNA/RNA_pol_sf"/>
</dbReference>
<protein>
    <recommendedName>
        <fullName evidence="1">Reverse transcriptase domain-containing protein</fullName>
    </recommendedName>
</protein>
<keyword evidence="3" id="KW-1185">Reference proteome</keyword>
<dbReference type="Pfam" id="PF00078">
    <property type="entry name" value="RVT_1"/>
    <property type="match status" value="1"/>
</dbReference>
<dbReference type="SUPFAM" id="SSF56672">
    <property type="entry name" value="DNA/RNA polymerases"/>
    <property type="match status" value="1"/>
</dbReference>
<accession>A0AAN8K1T9</accession>
<gene>
    <name evidence="2" type="ORF">SNE40_002826</name>
</gene>
<comment type="caution">
    <text evidence="2">The sequence shown here is derived from an EMBL/GenBank/DDBJ whole genome shotgun (WGS) entry which is preliminary data.</text>
</comment>
<dbReference type="PANTHER" id="PTHR47027:SF20">
    <property type="entry name" value="REVERSE TRANSCRIPTASE-LIKE PROTEIN WITH RNA-DIRECTED DNA POLYMERASE DOMAIN"/>
    <property type="match status" value="1"/>
</dbReference>
<dbReference type="PANTHER" id="PTHR47027">
    <property type="entry name" value="REVERSE TRANSCRIPTASE DOMAIN-CONTAINING PROTEIN"/>
    <property type="match status" value="1"/>
</dbReference>
<dbReference type="SUPFAM" id="SSF56219">
    <property type="entry name" value="DNase I-like"/>
    <property type="match status" value="1"/>
</dbReference>
<evidence type="ECO:0000313" key="2">
    <source>
        <dbReference type="EMBL" id="KAK6191078.1"/>
    </source>
</evidence>
<reference evidence="2 3" key="1">
    <citation type="submission" date="2024-01" db="EMBL/GenBank/DDBJ databases">
        <title>The genome of the rayed Mediterranean limpet Patella caerulea (Linnaeus, 1758).</title>
        <authorList>
            <person name="Anh-Thu Weber A."/>
            <person name="Halstead-Nussloch G."/>
        </authorList>
    </citation>
    <scope>NUCLEOTIDE SEQUENCE [LARGE SCALE GENOMIC DNA]</scope>
    <source>
        <strain evidence="2">AATW-2023a</strain>
        <tissue evidence="2">Whole specimen</tissue>
    </source>
</reference>
<evidence type="ECO:0000259" key="1">
    <source>
        <dbReference type="PROSITE" id="PS50878"/>
    </source>
</evidence>
<dbReference type="AlphaFoldDB" id="A0AAN8K1T9"/>
<proteinExistence type="predicted"/>
<dbReference type="EMBL" id="JAZGQO010000002">
    <property type="protein sequence ID" value="KAK6191078.1"/>
    <property type="molecule type" value="Genomic_DNA"/>
</dbReference>
<dbReference type="Proteomes" id="UP001347796">
    <property type="component" value="Unassembled WGS sequence"/>
</dbReference>